<organism evidence="1 2">
    <name type="scientific">Actinidia rufa</name>
    <dbReference type="NCBI Taxonomy" id="165716"/>
    <lineage>
        <taxon>Eukaryota</taxon>
        <taxon>Viridiplantae</taxon>
        <taxon>Streptophyta</taxon>
        <taxon>Embryophyta</taxon>
        <taxon>Tracheophyta</taxon>
        <taxon>Spermatophyta</taxon>
        <taxon>Magnoliopsida</taxon>
        <taxon>eudicotyledons</taxon>
        <taxon>Gunneridae</taxon>
        <taxon>Pentapetalae</taxon>
        <taxon>asterids</taxon>
        <taxon>Ericales</taxon>
        <taxon>Actinidiaceae</taxon>
        <taxon>Actinidia</taxon>
    </lineage>
</organism>
<gene>
    <name evidence="1" type="ORF">Acr_05g0013580</name>
</gene>
<comment type="caution">
    <text evidence="1">The sequence shown here is derived from an EMBL/GenBank/DDBJ whole genome shotgun (WGS) entry which is preliminary data.</text>
</comment>
<evidence type="ECO:0000313" key="1">
    <source>
        <dbReference type="EMBL" id="GFY87719.1"/>
    </source>
</evidence>
<reference evidence="1 2" key="1">
    <citation type="submission" date="2019-07" db="EMBL/GenBank/DDBJ databases">
        <title>De Novo Assembly of kiwifruit Actinidia rufa.</title>
        <authorList>
            <person name="Sugita-Konishi S."/>
            <person name="Sato K."/>
            <person name="Mori E."/>
            <person name="Abe Y."/>
            <person name="Kisaki G."/>
            <person name="Hamano K."/>
            <person name="Suezawa K."/>
            <person name="Otani M."/>
            <person name="Fukuda T."/>
            <person name="Manabe T."/>
            <person name="Gomi K."/>
            <person name="Tabuchi M."/>
            <person name="Akimitsu K."/>
            <person name="Kataoka I."/>
        </authorList>
    </citation>
    <scope>NUCLEOTIDE SEQUENCE [LARGE SCALE GENOMIC DNA]</scope>
    <source>
        <strain evidence="2">cv. Fuchu</strain>
    </source>
</reference>
<name>A0A7J0EP06_9ERIC</name>
<accession>A0A7J0EP06</accession>
<dbReference type="AlphaFoldDB" id="A0A7J0EP06"/>
<keyword evidence="2" id="KW-1185">Reference proteome</keyword>
<dbReference type="Proteomes" id="UP000585474">
    <property type="component" value="Unassembled WGS sequence"/>
</dbReference>
<protein>
    <submittedName>
        <fullName evidence="1">Uncharacterized protein</fullName>
    </submittedName>
</protein>
<sequence length="146" mass="16321">MPWCLIWDVLRRPCGGPKLMYRPLYVCFHETSESMRTLIDPFLPWDGVEEGEPGEEVEGRIVNFAVEVGDHSTQGVDKVEEIIAKEVTEIRREIAVAGIEGERGVQVLAAIHVKGAILLRRDEMSFQVPEIEMRKRTGGGGEGGIF</sequence>
<proteinExistence type="predicted"/>
<evidence type="ECO:0000313" key="2">
    <source>
        <dbReference type="Proteomes" id="UP000585474"/>
    </source>
</evidence>
<dbReference type="EMBL" id="BJWL01000005">
    <property type="protein sequence ID" value="GFY87719.1"/>
    <property type="molecule type" value="Genomic_DNA"/>
</dbReference>